<evidence type="ECO:0000313" key="2">
    <source>
        <dbReference type="EMBL" id="RDH24359.1"/>
    </source>
</evidence>
<organism evidence="2 3">
    <name type="scientific">Aspergillus niger ATCC 13496</name>
    <dbReference type="NCBI Taxonomy" id="1353008"/>
    <lineage>
        <taxon>Eukaryota</taxon>
        <taxon>Fungi</taxon>
        <taxon>Dikarya</taxon>
        <taxon>Ascomycota</taxon>
        <taxon>Pezizomycotina</taxon>
        <taxon>Eurotiomycetes</taxon>
        <taxon>Eurotiomycetidae</taxon>
        <taxon>Eurotiales</taxon>
        <taxon>Aspergillaceae</taxon>
        <taxon>Aspergillus</taxon>
        <taxon>Aspergillus subgen. Circumdati</taxon>
    </lineage>
</organism>
<dbReference type="Proteomes" id="UP000253845">
    <property type="component" value="Unassembled WGS sequence"/>
</dbReference>
<name>A0A370CB36_ASPNG</name>
<dbReference type="EMBL" id="KZ851902">
    <property type="protein sequence ID" value="RDH24359.1"/>
    <property type="molecule type" value="Genomic_DNA"/>
</dbReference>
<gene>
    <name evidence="2" type="ORF">M747DRAFT_358244</name>
</gene>
<feature type="region of interest" description="Disordered" evidence="1">
    <location>
        <begin position="36"/>
        <end position="58"/>
    </location>
</feature>
<dbReference type="AlphaFoldDB" id="A0A370CB36"/>
<protein>
    <submittedName>
        <fullName evidence="2">Uncharacterized protein</fullName>
    </submittedName>
</protein>
<proteinExistence type="predicted"/>
<sequence length="331" mass="34750">MGLGIEAYIDQGLLTGHVGCGGDAWEGQKPMAVGNGRIGGRDSSHGGPSGKQRRHAMHGNKNQHCAAQLYATASSGELPQRSGNRGCQEGGCHQMANTGIASLLNAAARVERFLLSRGTSCPLLCTTHADWVGSHNRYNAMEYLSNVSCTPPMSTVGMLIYPSMSRSTTGSSLGVHSEGRKGIDEDGTADQRWLARIQFGMMGSKVRPPECPHRRSQDAIKGGGVGDDIGKAITAIIGVIIVSRSSWTGSGVHVAFCKVKCRCIIAPQLGHQPALTVSQEGGTNRNTTYPIELVGSTGGVVSQCDRGRLQEEGLSPGPWCPNLGNNTVSAA</sequence>
<evidence type="ECO:0000313" key="3">
    <source>
        <dbReference type="Proteomes" id="UP000253845"/>
    </source>
</evidence>
<reference evidence="2 3" key="1">
    <citation type="submission" date="2018-07" db="EMBL/GenBank/DDBJ databases">
        <title>Section-level genome sequencing of Aspergillus section Nigri to investigate inter- and intra-species variation.</title>
        <authorList>
            <consortium name="DOE Joint Genome Institute"/>
            <person name="Vesth T.C."/>
            <person name="Nybo J.L."/>
            <person name="Theobald S."/>
            <person name="Frisvad J.C."/>
            <person name="Larsen T.O."/>
            <person name="Nielsen K.F."/>
            <person name="Hoof J.B."/>
            <person name="Brandl J."/>
            <person name="Salamov A."/>
            <person name="Riley R."/>
            <person name="Gladden J.M."/>
            <person name="Phatale P."/>
            <person name="Nielsen M.T."/>
            <person name="Lyhne E.K."/>
            <person name="Kogle M.E."/>
            <person name="Strasser K."/>
            <person name="McDonnell E."/>
            <person name="Barry K."/>
            <person name="Clum A."/>
            <person name="Chen C."/>
            <person name="Nolan M."/>
            <person name="Sandor L."/>
            <person name="Kuo A."/>
            <person name="Lipzen A."/>
            <person name="Hainaut M."/>
            <person name="Drula E."/>
            <person name="Tsang A."/>
            <person name="Magnuson J.K."/>
            <person name="Henrissat B."/>
            <person name="Wiebenga A."/>
            <person name="Simmons B.A."/>
            <person name="Makela M.R."/>
            <person name="De vries R.P."/>
            <person name="Grigoriev I.V."/>
            <person name="Mortensen U.H."/>
            <person name="Baker S.E."/>
            <person name="Andersen M.R."/>
        </authorList>
    </citation>
    <scope>NUCLEOTIDE SEQUENCE [LARGE SCALE GENOMIC DNA]</scope>
    <source>
        <strain evidence="2 3">ATCC 13496</strain>
    </source>
</reference>
<dbReference type="VEuPathDB" id="FungiDB:M747DRAFT_358244"/>
<evidence type="ECO:0000256" key="1">
    <source>
        <dbReference type="SAM" id="MobiDB-lite"/>
    </source>
</evidence>
<accession>A0A370CB36</accession>